<proteinExistence type="inferred from homology"/>
<dbReference type="GO" id="GO:0005829">
    <property type="term" value="C:cytosol"/>
    <property type="evidence" value="ECO:0007669"/>
    <property type="project" value="TreeGrafter"/>
</dbReference>
<gene>
    <name evidence="5" type="ORF">SAMN05216233_101479</name>
</gene>
<evidence type="ECO:0000256" key="2">
    <source>
        <dbReference type="ARBA" id="ARBA00022603"/>
    </source>
</evidence>
<evidence type="ECO:0000256" key="3">
    <source>
        <dbReference type="ARBA" id="ARBA00022679"/>
    </source>
</evidence>
<dbReference type="PANTHER" id="PTHR45833:SF2">
    <property type="entry name" value="BIFUNCTIONAL HOMOCYSTEINE S-METHYLTRANSFERASE_5,10-METHYLENETETRAHYDROFOLATE REDUCTASE"/>
    <property type="match status" value="1"/>
</dbReference>
<sequence>MFTVIGERINTTLKKVKAAVTERDADYIAEDVKRQEACGATYIDVNAGARIGHEEEDMKWLLSVIQGATKLPLCLDSPDPAILEMAYGLVEQTPLINSISLEKDRFDPMMQYLKGKECRIIALCMDDSGMPKSVDDIFDRAKSLVAELEGIGFKRDDIFIDPLIQPMSVAAENGNMAMDAVEKIMTELEGVHTTGGLSNISYGLPQRKMVNRIFLAMMMARGYDSAIMDPLDKEIMAVLKTADMLKGADNFCMNYLKAVRAGDIVA</sequence>
<keyword evidence="3 5" id="KW-0808">Transferase</keyword>
<dbReference type="STRING" id="419481.SAMN05216233_101479"/>
<dbReference type="EMBL" id="FMUX01000001">
    <property type="protein sequence ID" value="SCX81967.1"/>
    <property type="molecule type" value="Genomic_DNA"/>
</dbReference>
<dbReference type="Proteomes" id="UP000198870">
    <property type="component" value="Unassembled WGS sequence"/>
</dbReference>
<dbReference type="InterPro" id="IPR050554">
    <property type="entry name" value="Met_Synthase/Corrinoid"/>
</dbReference>
<dbReference type="InterPro" id="IPR011005">
    <property type="entry name" value="Dihydropteroate_synth-like_sf"/>
</dbReference>
<evidence type="ECO:0000313" key="5">
    <source>
        <dbReference type="EMBL" id="SCX81967.1"/>
    </source>
</evidence>
<keyword evidence="2 5" id="KW-0489">Methyltransferase</keyword>
<dbReference type="Gene3D" id="3.20.20.20">
    <property type="entry name" value="Dihydropteroate synthase-like"/>
    <property type="match status" value="1"/>
</dbReference>
<dbReference type="Pfam" id="PF00809">
    <property type="entry name" value="Pterin_bind"/>
    <property type="match status" value="1"/>
</dbReference>
<dbReference type="OrthoDB" id="9803687at2"/>
<dbReference type="InterPro" id="IPR000489">
    <property type="entry name" value="Pterin-binding_dom"/>
</dbReference>
<evidence type="ECO:0000259" key="4">
    <source>
        <dbReference type="PROSITE" id="PS50972"/>
    </source>
</evidence>
<dbReference type="NCBIfam" id="NF005719">
    <property type="entry name" value="PRK07535.1"/>
    <property type="match status" value="1"/>
</dbReference>
<dbReference type="PANTHER" id="PTHR45833">
    <property type="entry name" value="METHIONINE SYNTHASE"/>
    <property type="match status" value="1"/>
</dbReference>
<accession>A0A1G5AVQ2</accession>
<feature type="domain" description="Pterin-binding" evidence="4">
    <location>
        <begin position="2"/>
        <end position="260"/>
    </location>
</feature>
<protein>
    <submittedName>
        <fullName evidence="5">5-methyltetrahydrofolate--homocysteine methyltransferase</fullName>
    </submittedName>
</protein>
<dbReference type="PROSITE" id="PS50972">
    <property type="entry name" value="PTERIN_BINDING"/>
    <property type="match status" value="1"/>
</dbReference>
<comment type="similarity">
    <text evidence="1">Belongs to the vitamin-B12 dependent methionine synthase family.</text>
</comment>
<organism evidence="5 6">
    <name type="scientific">Desulfoluna spongiiphila</name>
    <dbReference type="NCBI Taxonomy" id="419481"/>
    <lineage>
        <taxon>Bacteria</taxon>
        <taxon>Pseudomonadati</taxon>
        <taxon>Thermodesulfobacteriota</taxon>
        <taxon>Desulfobacteria</taxon>
        <taxon>Desulfobacterales</taxon>
        <taxon>Desulfolunaceae</taxon>
        <taxon>Desulfoluna</taxon>
    </lineage>
</organism>
<keyword evidence="6" id="KW-1185">Reference proteome</keyword>
<dbReference type="GO" id="GO:0008705">
    <property type="term" value="F:methionine synthase activity"/>
    <property type="evidence" value="ECO:0007669"/>
    <property type="project" value="TreeGrafter"/>
</dbReference>
<dbReference type="GO" id="GO:0032259">
    <property type="term" value="P:methylation"/>
    <property type="evidence" value="ECO:0007669"/>
    <property type="project" value="UniProtKB-KW"/>
</dbReference>
<evidence type="ECO:0000256" key="1">
    <source>
        <dbReference type="ARBA" id="ARBA00010398"/>
    </source>
</evidence>
<reference evidence="5 6" key="1">
    <citation type="submission" date="2016-10" db="EMBL/GenBank/DDBJ databases">
        <authorList>
            <person name="de Groot N.N."/>
        </authorList>
    </citation>
    <scope>NUCLEOTIDE SEQUENCE [LARGE SCALE GENOMIC DNA]</scope>
    <source>
        <strain evidence="5 6">AA1</strain>
    </source>
</reference>
<dbReference type="GO" id="GO:0042558">
    <property type="term" value="P:pteridine-containing compound metabolic process"/>
    <property type="evidence" value="ECO:0007669"/>
    <property type="project" value="InterPro"/>
</dbReference>
<evidence type="ECO:0000313" key="6">
    <source>
        <dbReference type="Proteomes" id="UP000198870"/>
    </source>
</evidence>
<dbReference type="AlphaFoldDB" id="A0A1G5AVQ2"/>
<name>A0A1G5AVQ2_9BACT</name>
<dbReference type="SUPFAM" id="SSF51717">
    <property type="entry name" value="Dihydropteroate synthetase-like"/>
    <property type="match status" value="1"/>
</dbReference>